<evidence type="ECO:0000313" key="2">
    <source>
        <dbReference type="EMBL" id="KAK9949956.1"/>
    </source>
</evidence>
<organism evidence="2 3">
    <name type="scientific">Rubus argutus</name>
    <name type="common">Southern blackberry</name>
    <dbReference type="NCBI Taxonomy" id="59490"/>
    <lineage>
        <taxon>Eukaryota</taxon>
        <taxon>Viridiplantae</taxon>
        <taxon>Streptophyta</taxon>
        <taxon>Embryophyta</taxon>
        <taxon>Tracheophyta</taxon>
        <taxon>Spermatophyta</taxon>
        <taxon>Magnoliopsida</taxon>
        <taxon>eudicotyledons</taxon>
        <taxon>Gunneridae</taxon>
        <taxon>Pentapetalae</taxon>
        <taxon>rosids</taxon>
        <taxon>fabids</taxon>
        <taxon>Rosales</taxon>
        <taxon>Rosaceae</taxon>
        <taxon>Rosoideae</taxon>
        <taxon>Rosoideae incertae sedis</taxon>
        <taxon>Rubus</taxon>
    </lineage>
</organism>
<dbReference type="Proteomes" id="UP001457282">
    <property type="component" value="Unassembled WGS sequence"/>
</dbReference>
<name>A0AAW1YMS6_RUBAR</name>
<dbReference type="Gene3D" id="3.60.10.10">
    <property type="entry name" value="Endonuclease/exonuclease/phosphatase"/>
    <property type="match status" value="1"/>
</dbReference>
<dbReference type="InterPro" id="IPR036691">
    <property type="entry name" value="Endo/exonu/phosph_ase_sf"/>
</dbReference>
<dbReference type="GO" id="GO:0003824">
    <property type="term" value="F:catalytic activity"/>
    <property type="evidence" value="ECO:0007669"/>
    <property type="project" value="InterPro"/>
</dbReference>
<evidence type="ECO:0000259" key="1">
    <source>
        <dbReference type="Pfam" id="PF03372"/>
    </source>
</evidence>
<dbReference type="EMBL" id="JBEDUW010000001">
    <property type="protein sequence ID" value="KAK9949956.1"/>
    <property type="molecule type" value="Genomic_DNA"/>
</dbReference>
<dbReference type="AlphaFoldDB" id="A0AAW1YMS6"/>
<evidence type="ECO:0000313" key="3">
    <source>
        <dbReference type="Proteomes" id="UP001457282"/>
    </source>
</evidence>
<sequence length="264" mass="30410">MKILYWNLRGIANVATQDAIKEFVRAHNPEVLCIAEPFVALDSIPVSFWHSLGMRVVCTNDRGSLLPNLWVFCKLSLIPWIRVLFTSDQQISLQVMFDGVNCFLSAVYARTIMAGRRKLWEDITDVKGRFVTGPWLVFGDFNAVLGAHEKKGGASICRRSCEEFQAMSDVCELVHVDTKGAEFTWVRRRGLRGNVELRLDRCLANLDWMDVWDQFDCCTLPRICSDHNPLLMSFSKISGPHFSLFRFRKMWIEHRDFMSFVSTC</sequence>
<dbReference type="InterPro" id="IPR005135">
    <property type="entry name" value="Endo/exonuclease/phosphatase"/>
</dbReference>
<dbReference type="SUPFAM" id="SSF56219">
    <property type="entry name" value="DNase I-like"/>
    <property type="match status" value="1"/>
</dbReference>
<dbReference type="Pfam" id="PF03372">
    <property type="entry name" value="Exo_endo_phos"/>
    <property type="match status" value="1"/>
</dbReference>
<protein>
    <recommendedName>
        <fullName evidence="1">Endonuclease/exonuclease/phosphatase domain-containing protein</fullName>
    </recommendedName>
</protein>
<keyword evidence="3" id="KW-1185">Reference proteome</keyword>
<feature type="domain" description="Endonuclease/exonuclease/phosphatase" evidence="1">
    <location>
        <begin position="4"/>
        <end position="227"/>
    </location>
</feature>
<gene>
    <name evidence="2" type="ORF">M0R45_005463</name>
</gene>
<proteinExistence type="predicted"/>
<accession>A0AAW1YMS6</accession>
<dbReference type="PANTHER" id="PTHR33710:SF71">
    <property type="entry name" value="ENDONUCLEASE_EXONUCLEASE_PHOSPHATASE DOMAIN-CONTAINING PROTEIN"/>
    <property type="match status" value="1"/>
</dbReference>
<comment type="caution">
    <text evidence="2">The sequence shown here is derived from an EMBL/GenBank/DDBJ whole genome shotgun (WGS) entry which is preliminary data.</text>
</comment>
<dbReference type="PANTHER" id="PTHR33710">
    <property type="entry name" value="BNAC02G09200D PROTEIN"/>
    <property type="match status" value="1"/>
</dbReference>
<reference evidence="2 3" key="1">
    <citation type="journal article" date="2023" name="G3 (Bethesda)">
        <title>A chromosome-length genome assembly and annotation of blackberry (Rubus argutus, cv. 'Hillquist').</title>
        <authorList>
            <person name="Bruna T."/>
            <person name="Aryal R."/>
            <person name="Dudchenko O."/>
            <person name="Sargent D.J."/>
            <person name="Mead D."/>
            <person name="Buti M."/>
            <person name="Cavallini A."/>
            <person name="Hytonen T."/>
            <person name="Andres J."/>
            <person name="Pham M."/>
            <person name="Weisz D."/>
            <person name="Mascagni F."/>
            <person name="Usai G."/>
            <person name="Natali L."/>
            <person name="Bassil N."/>
            <person name="Fernandez G.E."/>
            <person name="Lomsadze A."/>
            <person name="Armour M."/>
            <person name="Olukolu B."/>
            <person name="Poorten T."/>
            <person name="Britton C."/>
            <person name="Davik J."/>
            <person name="Ashrafi H."/>
            <person name="Aiden E.L."/>
            <person name="Borodovsky M."/>
            <person name="Worthington M."/>
        </authorList>
    </citation>
    <scope>NUCLEOTIDE SEQUENCE [LARGE SCALE GENOMIC DNA]</scope>
    <source>
        <strain evidence="2">PI 553951</strain>
    </source>
</reference>